<dbReference type="Proteomes" id="UP000294743">
    <property type="component" value="Unassembled WGS sequence"/>
</dbReference>
<dbReference type="InterPro" id="IPR018709">
    <property type="entry name" value="CoA_activase_DUF2229"/>
</dbReference>
<dbReference type="InterPro" id="IPR008275">
    <property type="entry name" value="CoA_E_activase_dom"/>
</dbReference>
<dbReference type="NCBIfam" id="TIGR00241">
    <property type="entry name" value="CoA_E_activ"/>
    <property type="match status" value="1"/>
</dbReference>
<evidence type="ECO:0000256" key="4">
    <source>
        <dbReference type="ARBA" id="ARBA00023014"/>
    </source>
</evidence>
<keyword evidence="4" id="KW-0411">Iron-sulfur</keyword>
<comment type="cofactor">
    <cofactor evidence="1">
        <name>[4Fe-4S] cluster</name>
        <dbReference type="ChEBI" id="CHEBI:49883"/>
    </cofactor>
</comment>
<dbReference type="InterPro" id="IPR043129">
    <property type="entry name" value="ATPase_NBD"/>
</dbReference>
<keyword evidence="3" id="KW-0408">Iron</keyword>
<feature type="domain" description="ATPase BadF/BadG/BcrA/BcrD type" evidence="5">
    <location>
        <begin position="5"/>
        <end position="254"/>
    </location>
</feature>
<dbReference type="GO" id="GO:0051536">
    <property type="term" value="F:iron-sulfur cluster binding"/>
    <property type="evidence" value="ECO:0007669"/>
    <property type="project" value="UniProtKB-KW"/>
</dbReference>
<dbReference type="OrthoDB" id="9802715at2"/>
<dbReference type="PANTHER" id="PTHR32329:SF4">
    <property type="entry name" value="ACTIVATOR OF 2-HYDROXYACYL-COA DEHYDRATASE"/>
    <property type="match status" value="1"/>
</dbReference>
<reference evidence="7 8" key="1">
    <citation type="submission" date="2019-03" db="EMBL/GenBank/DDBJ databases">
        <title>Genomic Encyclopedia of Type Strains, Phase IV (KMG-IV): sequencing the most valuable type-strain genomes for metagenomic binning, comparative biology and taxonomic classification.</title>
        <authorList>
            <person name="Goeker M."/>
        </authorList>
    </citation>
    <scope>NUCLEOTIDE SEQUENCE [LARGE SCALE GENOMIC DNA]</scope>
    <source>
        <strain evidence="7 8">DSM 28867</strain>
    </source>
</reference>
<evidence type="ECO:0000256" key="2">
    <source>
        <dbReference type="ARBA" id="ARBA00022723"/>
    </source>
</evidence>
<gene>
    <name evidence="7" type="ORF">EDD63_1558</name>
</gene>
<evidence type="ECO:0000256" key="3">
    <source>
        <dbReference type="ARBA" id="ARBA00023004"/>
    </source>
</evidence>
<keyword evidence="2" id="KW-0479">Metal-binding</keyword>
<keyword evidence="8" id="KW-1185">Reference proteome</keyword>
<dbReference type="EMBL" id="SODD01000055">
    <property type="protein sequence ID" value="TDW10693.1"/>
    <property type="molecule type" value="Genomic_DNA"/>
</dbReference>
<evidence type="ECO:0000313" key="7">
    <source>
        <dbReference type="EMBL" id="TDW10693.1"/>
    </source>
</evidence>
<dbReference type="Gene3D" id="3.30.420.40">
    <property type="match status" value="4"/>
</dbReference>
<dbReference type="InterPro" id="IPR002731">
    <property type="entry name" value="ATPase_BadF"/>
</dbReference>
<dbReference type="AlphaFoldDB" id="A0A4R7Z8M7"/>
<sequence length="978" mass="108883">MTYKIGLDIGSTTIKAVVLNDTNEVVYKSYERHKSRVREMALEKIEELKPIIKDHKFKISLTGSAGLGIANNANLPFVQEVFATTKAVRKYHNDSDVVIELGGEDAKIIFLRGALEERMNSTCAGGTGAFIDQMATLLNVDLAELDSLSQNYTKLYPIASRCGVFAKTDIQPLLNQGAQKENLAASIFQAVVDQTITGLAQGRTIDGNILFLGGPLSFNKGLRDRFIETLKIDESQATLPEMGPYFVALGAAISAESETQDYTYAQLMDALKRAANVKVSHEGLPPLFNNDDEYLEFKERHAKAKVQEVDLASYKGKAYLGVDAGSTTTKIVLLNENHEILYQNYTSNQGNPVDVVQEQLTKIYSINPEIQIAGSGVTGYGEELIRQAFHMDQGEVETISHYTAAKHFEPNVDFIIDIGGQDMKCFKIKDNRIDEIILNEACSSGCGSFIETFANSLGYDIIQFSQMGLMGQHPVDLGSRCTVFMNSSVKQAQKNGATVEDISAGLAISVVKNALYKVIRIADPEDLGQNIVVQGGTFLNDTVLRSFEKELDKPVVRPQISGLMGAFGIALIAQEKSNGTSTILSKEEVENFTHTSKVVNCRLCGNNCSLTINTFGDGKRLIAGNKCERPIKGEANFDIPNVYALKMAKLESYKELSKPGKRGRLGLPMVLNMYENLPFWHTFFTALDFEVIVSDRSSKAIYNKGQHTIPSDTACYPAKLVHGHIVNLLEKDLDAIFYPAMTYNFDEGISDNCFNCPVVAYYPEVIQANMDVKIPFMYPYISVNDKKDFMKKIRRYLKEQGYSISKKEIVEASNLAYAEYENHTNEIESYAREALEYAQKEDLKIICLAGRPYHIDPEINHGIDRLITSLGCAVISEDSVARTVEFEKFQVLNQWTYHARLYQAANYIANIENCELVQLVSFGCGLDSITSDEIHDILHENNKMYTQLKIDEIDNLGAVKIRIRSLLAAMEDREEANE</sequence>
<evidence type="ECO:0000256" key="1">
    <source>
        <dbReference type="ARBA" id="ARBA00001966"/>
    </source>
</evidence>
<dbReference type="Pfam" id="PF09989">
    <property type="entry name" value="DUF2229"/>
    <property type="match status" value="1"/>
</dbReference>
<evidence type="ECO:0000259" key="5">
    <source>
        <dbReference type="Pfam" id="PF01869"/>
    </source>
</evidence>
<comment type="caution">
    <text evidence="7">The sequence shown here is derived from an EMBL/GenBank/DDBJ whole genome shotgun (WGS) entry which is preliminary data.</text>
</comment>
<dbReference type="GO" id="GO:0046872">
    <property type="term" value="F:metal ion binding"/>
    <property type="evidence" value="ECO:0007669"/>
    <property type="project" value="UniProtKB-KW"/>
</dbReference>
<dbReference type="RefSeq" id="WP_134171244.1">
    <property type="nucleotide sequence ID" value="NZ_SODD01000055.1"/>
</dbReference>
<name>A0A4R7Z8M7_9FIRM</name>
<dbReference type="PANTHER" id="PTHR32329">
    <property type="entry name" value="BIFUNCTIONAL PROTEIN [INCLUDES 2-HYDROXYACYL-COA DEHYDRATASE (N-TER) AND ITS ACTIVATOR DOMAIN (C_TERM)-RELATED"/>
    <property type="match status" value="1"/>
</dbReference>
<feature type="domain" description="DUF2229" evidence="6">
    <location>
        <begin position="665"/>
        <end position="880"/>
    </location>
</feature>
<feature type="domain" description="ATPase BadF/BadG/BcrA/BcrD type" evidence="5">
    <location>
        <begin position="320"/>
        <end position="573"/>
    </location>
</feature>
<evidence type="ECO:0000313" key="8">
    <source>
        <dbReference type="Proteomes" id="UP000294743"/>
    </source>
</evidence>
<dbReference type="CDD" id="cd24035">
    <property type="entry name" value="ASKHA_NBD_O66634-like_rpt2"/>
    <property type="match status" value="1"/>
</dbReference>
<accession>A0A4R7Z8M7</accession>
<evidence type="ECO:0000259" key="6">
    <source>
        <dbReference type="Pfam" id="PF09989"/>
    </source>
</evidence>
<proteinExistence type="predicted"/>
<organism evidence="7 8">
    <name type="scientific">Breznakia blatticola</name>
    <dbReference type="NCBI Taxonomy" id="1754012"/>
    <lineage>
        <taxon>Bacteria</taxon>
        <taxon>Bacillati</taxon>
        <taxon>Bacillota</taxon>
        <taxon>Erysipelotrichia</taxon>
        <taxon>Erysipelotrichales</taxon>
        <taxon>Erysipelotrichaceae</taxon>
        <taxon>Breznakia</taxon>
    </lineage>
</organism>
<dbReference type="SUPFAM" id="SSF53067">
    <property type="entry name" value="Actin-like ATPase domain"/>
    <property type="match status" value="2"/>
</dbReference>
<dbReference type="Pfam" id="PF01869">
    <property type="entry name" value="BcrAD_BadFG"/>
    <property type="match status" value="2"/>
</dbReference>
<dbReference type="InterPro" id="IPR051805">
    <property type="entry name" value="Dehydratase_Activator_Redct"/>
</dbReference>
<protein>
    <submittedName>
        <fullName evidence="7">Putative CoA-substrate-specific enzyme activase</fullName>
    </submittedName>
</protein>
<dbReference type="CDD" id="cd24034">
    <property type="entry name" value="ASKHA_NBD_O66634-like_rpt1"/>
    <property type="match status" value="1"/>
</dbReference>